<proteinExistence type="predicted"/>
<dbReference type="Gramene" id="KFK40356">
    <property type="protein sequence ID" value="KFK40356"/>
    <property type="gene ID" value="AALP_AA3G363400"/>
</dbReference>
<feature type="region of interest" description="Disordered" evidence="2">
    <location>
        <begin position="68"/>
        <end position="113"/>
    </location>
</feature>
<dbReference type="Proteomes" id="UP000029120">
    <property type="component" value="Chromosome 3"/>
</dbReference>
<reference evidence="4" key="1">
    <citation type="journal article" date="2015" name="Nat. Plants">
        <title>Genome expansion of Arabis alpina linked with retrotransposition and reduced symmetric DNA methylation.</title>
        <authorList>
            <person name="Willing E.M."/>
            <person name="Rawat V."/>
            <person name="Mandakova T."/>
            <person name="Maumus F."/>
            <person name="James G.V."/>
            <person name="Nordstroem K.J."/>
            <person name="Becker C."/>
            <person name="Warthmann N."/>
            <person name="Chica C."/>
            <person name="Szarzynska B."/>
            <person name="Zytnicki M."/>
            <person name="Albani M.C."/>
            <person name="Kiefer C."/>
            <person name="Bergonzi S."/>
            <person name="Castaings L."/>
            <person name="Mateos J.L."/>
            <person name="Berns M.C."/>
            <person name="Bujdoso N."/>
            <person name="Piofczyk T."/>
            <person name="de Lorenzo L."/>
            <person name="Barrero-Sicilia C."/>
            <person name="Mateos I."/>
            <person name="Piednoel M."/>
            <person name="Hagmann J."/>
            <person name="Chen-Min-Tao R."/>
            <person name="Iglesias-Fernandez R."/>
            <person name="Schuster S.C."/>
            <person name="Alonso-Blanco C."/>
            <person name="Roudier F."/>
            <person name="Carbonero P."/>
            <person name="Paz-Ares J."/>
            <person name="Davis S.J."/>
            <person name="Pecinka A."/>
            <person name="Quesneville H."/>
            <person name="Colot V."/>
            <person name="Lysak M.A."/>
            <person name="Weigel D."/>
            <person name="Coupland G."/>
            <person name="Schneeberger K."/>
        </authorList>
    </citation>
    <scope>NUCLEOTIDE SEQUENCE [LARGE SCALE GENOMIC DNA]</scope>
    <source>
        <strain evidence="4">cv. Pajares</strain>
    </source>
</reference>
<evidence type="ECO:0000256" key="2">
    <source>
        <dbReference type="SAM" id="MobiDB-lite"/>
    </source>
</evidence>
<sequence>MNMGGESSNSLETKVNMMLETMEELAHRLQQIEAKVDRVLATKDDRLGRIEAKVDLLATKDDLEAAVNSLKGKQVPSKKPLAKSPSKDKNRLPNSLRNKSRGDGPSRPYGPYFGDGLSSPYGPYLGDGLSSPYGPYYLPYGGIGGPMYFD</sequence>
<accession>A0A087HE04</accession>
<protein>
    <submittedName>
        <fullName evidence="3">Uncharacterized protein</fullName>
    </submittedName>
</protein>
<organism evidence="3 4">
    <name type="scientific">Arabis alpina</name>
    <name type="common">Alpine rock-cress</name>
    <dbReference type="NCBI Taxonomy" id="50452"/>
    <lineage>
        <taxon>Eukaryota</taxon>
        <taxon>Viridiplantae</taxon>
        <taxon>Streptophyta</taxon>
        <taxon>Embryophyta</taxon>
        <taxon>Tracheophyta</taxon>
        <taxon>Spermatophyta</taxon>
        <taxon>Magnoliopsida</taxon>
        <taxon>eudicotyledons</taxon>
        <taxon>Gunneridae</taxon>
        <taxon>Pentapetalae</taxon>
        <taxon>rosids</taxon>
        <taxon>malvids</taxon>
        <taxon>Brassicales</taxon>
        <taxon>Brassicaceae</taxon>
        <taxon>Arabideae</taxon>
        <taxon>Arabis</taxon>
    </lineage>
</organism>
<feature type="coiled-coil region" evidence="1">
    <location>
        <begin position="15"/>
        <end position="42"/>
    </location>
</feature>
<keyword evidence="4" id="KW-1185">Reference proteome</keyword>
<gene>
    <name evidence="3" type="ordered locus">AALP_Aa3g363400</name>
</gene>
<evidence type="ECO:0000256" key="1">
    <source>
        <dbReference type="SAM" id="Coils"/>
    </source>
</evidence>
<name>A0A087HE04_ARAAL</name>
<evidence type="ECO:0000313" key="3">
    <source>
        <dbReference type="EMBL" id="KFK40356.1"/>
    </source>
</evidence>
<dbReference type="EMBL" id="CM002871">
    <property type="protein sequence ID" value="KFK40356.1"/>
    <property type="molecule type" value="Genomic_DNA"/>
</dbReference>
<dbReference type="Gene3D" id="1.20.5.300">
    <property type="match status" value="1"/>
</dbReference>
<evidence type="ECO:0000313" key="4">
    <source>
        <dbReference type="Proteomes" id="UP000029120"/>
    </source>
</evidence>
<dbReference type="AlphaFoldDB" id="A0A087HE04"/>
<keyword evidence="1" id="KW-0175">Coiled coil</keyword>